<feature type="domain" description="Major facilitator superfamily (MFS) profile" evidence="8">
    <location>
        <begin position="28"/>
        <end position="458"/>
    </location>
</feature>
<feature type="transmembrane region" description="Helical" evidence="7">
    <location>
        <begin position="72"/>
        <end position="92"/>
    </location>
</feature>
<dbReference type="Proteomes" id="UP000318437">
    <property type="component" value="Unassembled WGS sequence"/>
</dbReference>
<comment type="subcellular location">
    <subcellularLocation>
        <location evidence="1">Cell membrane</location>
        <topology evidence="1">Multi-pass membrane protein</topology>
    </subcellularLocation>
</comment>
<dbReference type="PROSITE" id="PS50850">
    <property type="entry name" value="MFS"/>
    <property type="match status" value="1"/>
</dbReference>
<keyword evidence="6 7" id="KW-0472">Membrane</keyword>
<evidence type="ECO:0000256" key="7">
    <source>
        <dbReference type="SAM" id="Phobius"/>
    </source>
</evidence>
<dbReference type="PANTHER" id="PTHR43266:SF2">
    <property type="entry name" value="MAJOR FACILITATOR SUPERFAMILY (MFS) PROFILE DOMAIN-CONTAINING PROTEIN"/>
    <property type="match status" value="1"/>
</dbReference>
<dbReference type="InterPro" id="IPR011701">
    <property type="entry name" value="MFS"/>
</dbReference>
<dbReference type="Pfam" id="PF07690">
    <property type="entry name" value="MFS_1"/>
    <property type="match status" value="1"/>
</dbReference>
<feature type="transmembrane region" description="Helical" evidence="7">
    <location>
        <begin position="169"/>
        <end position="191"/>
    </location>
</feature>
<dbReference type="GO" id="GO:0005886">
    <property type="term" value="C:plasma membrane"/>
    <property type="evidence" value="ECO:0007669"/>
    <property type="project" value="UniProtKB-SubCell"/>
</dbReference>
<feature type="transmembrane region" description="Helical" evidence="7">
    <location>
        <begin position="251"/>
        <end position="269"/>
    </location>
</feature>
<dbReference type="SUPFAM" id="SSF103473">
    <property type="entry name" value="MFS general substrate transporter"/>
    <property type="match status" value="1"/>
</dbReference>
<evidence type="ECO:0000256" key="2">
    <source>
        <dbReference type="ARBA" id="ARBA00022448"/>
    </source>
</evidence>
<dbReference type="AlphaFoldDB" id="A0A5C6CEH8"/>
<evidence type="ECO:0000313" key="10">
    <source>
        <dbReference type="Proteomes" id="UP000318437"/>
    </source>
</evidence>
<evidence type="ECO:0000259" key="8">
    <source>
        <dbReference type="PROSITE" id="PS50850"/>
    </source>
</evidence>
<keyword evidence="10" id="KW-1185">Reference proteome</keyword>
<feature type="transmembrane region" description="Helical" evidence="7">
    <location>
        <begin position="316"/>
        <end position="336"/>
    </location>
</feature>
<keyword evidence="3" id="KW-1003">Cell membrane</keyword>
<evidence type="ECO:0000313" key="9">
    <source>
        <dbReference type="EMBL" id="TWU21914.1"/>
    </source>
</evidence>
<evidence type="ECO:0000256" key="6">
    <source>
        <dbReference type="ARBA" id="ARBA00023136"/>
    </source>
</evidence>
<organism evidence="9 10">
    <name type="scientific">Bythopirellula polymerisocia</name>
    <dbReference type="NCBI Taxonomy" id="2528003"/>
    <lineage>
        <taxon>Bacteria</taxon>
        <taxon>Pseudomonadati</taxon>
        <taxon>Planctomycetota</taxon>
        <taxon>Planctomycetia</taxon>
        <taxon>Pirellulales</taxon>
        <taxon>Lacipirellulaceae</taxon>
        <taxon>Bythopirellula</taxon>
    </lineage>
</organism>
<feature type="transmembrane region" description="Helical" evidence="7">
    <location>
        <begin position="363"/>
        <end position="390"/>
    </location>
</feature>
<evidence type="ECO:0000256" key="5">
    <source>
        <dbReference type="ARBA" id="ARBA00022989"/>
    </source>
</evidence>
<name>A0A5C6CEH8_9BACT</name>
<keyword evidence="2" id="KW-0813">Transport</keyword>
<keyword evidence="5 7" id="KW-1133">Transmembrane helix</keyword>
<dbReference type="PANTHER" id="PTHR43266">
    <property type="entry name" value="MACROLIDE-EFFLUX PROTEIN"/>
    <property type="match status" value="1"/>
</dbReference>
<dbReference type="OrthoDB" id="9803968at2"/>
<feature type="transmembrane region" description="Helical" evidence="7">
    <location>
        <begin position="289"/>
        <end position="309"/>
    </location>
</feature>
<sequence>MSSAEVTSEAITEHLDTSTLPSLYGDRSFWGMTITQFFGAFNDNLFKQLILLLSITVVAGADSGDKTQDNQWIAGLVFTIPFLAFTGIAGYLSDKYGKRGIVVLCKVAEIAVMILGGIGFVYYTNQDKSLILLYIGLFLMGSQSAFFGPAKYGILPEMLRNEDLPRANGFILMTTFLAIIFGTVVAGFLLTEFRDQLWVGSAVCISIAALGTITSLFVRKVPPANPQLKCEPSSFLVPPDMRTLLAQDRPLLIALLVSSIFWLLAGMVPPAVNILGTTSLALGDDYTSILAGVIGIGIALGCAIGGLVSRGKVNFTLIRIGSIGMLVTLLLMAIPADGNLNALLDGDGQLTHFPGIGDGKQWLGFWGSLGTLLFLGGFTGFFAVPLQVFLQSRPPDDKKGRMIAVMNQANWIGVLLSQLLYWGLKSVIEAQDWPRSIMFLFIAVMILPIVLFYHPKNDELGHELQATAANTGNS</sequence>
<evidence type="ECO:0000256" key="1">
    <source>
        <dbReference type="ARBA" id="ARBA00004651"/>
    </source>
</evidence>
<dbReference type="Gene3D" id="1.20.1250.20">
    <property type="entry name" value="MFS general substrate transporter like domains"/>
    <property type="match status" value="1"/>
</dbReference>
<evidence type="ECO:0000256" key="4">
    <source>
        <dbReference type="ARBA" id="ARBA00022692"/>
    </source>
</evidence>
<feature type="transmembrane region" description="Helical" evidence="7">
    <location>
        <begin position="197"/>
        <end position="218"/>
    </location>
</feature>
<evidence type="ECO:0000256" key="3">
    <source>
        <dbReference type="ARBA" id="ARBA00022475"/>
    </source>
</evidence>
<dbReference type="CDD" id="cd06173">
    <property type="entry name" value="MFS_MefA_like"/>
    <property type="match status" value="1"/>
</dbReference>
<proteinExistence type="predicted"/>
<gene>
    <name evidence="9" type="primary">lplT</name>
    <name evidence="9" type="ORF">Pla144_43810</name>
</gene>
<feature type="transmembrane region" description="Helical" evidence="7">
    <location>
        <begin position="101"/>
        <end position="123"/>
    </location>
</feature>
<dbReference type="RefSeq" id="WP_146452638.1">
    <property type="nucleotide sequence ID" value="NZ_SJPS01000008.1"/>
</dbReference>
<feature type="transmembrane region" description="Helical" evidence="7">
    <location>
        <begin position="436"/>
        <end position="453"/>
    </location>
</feature>
<dbReference type="InterPro" id="IPR036259">
    <property type="entry name" value="MFS_trans_sf"/>
</dbReference>
<dbReference type="InterPro" id="IPR020846">
    <property type="entry name" value="MFS_dom"/>
</dbReference>
<accession>A0A5C6CEH8</accession>
<keyword evidence="4 7" id="KW-0812">Transmembrane</keyword>
<comment type="caution">
    <text evidence="9">The sequence shown here is derived from an EMBL/GenBank/DDBJ whole genome shotgun (WGS) entry which is preliminary data.</text>
</comment>
<reference evidence="9 10" key="1">
    <citation type="submission" date="2019-02" db="EMBL/GenBank/DDBJ databases">
        <title>Deep-cultivation of Planctomycetes and their phenomic and genomic characterization uncovers novel biology.</title>
        <authorList>
            <person name="Wiegand S."/>
            <person name="Jogler M."/>
            <person name="Boedeker C."/>
            <person name="Pinto D."/>
            <person name="Vollmers J."/>
            <person name="Rivas-Marin E."/>
            <person name="Kohn T."/>
            <person name="Peeters S.H."/>
            <person name="Heuer A."/>
            <person name="Rast P."/>
            <person name="Oberbeckmann S."/>
            <person name="Bunk B."/>
            <person name="Jeske O."/>
            <person name="Meyerdierks A."/>
            <person name="Storesund J.E."/>
            <person name="Kallscheuer N."/>
            <person name="Luecker S."/>
            <person name="Lage O.M."/>
            <person name="Pohl T."/>
            <person name="Merkel B.J."/>
            <person name="Hornburger P."/>
            <person name="Mueller R.-W."/>
            <person name="Bruemmer F."/>
            <person name="Labrenz M."/>
            <person name="Spormann A.M."/>
            <person name="Op Den Camp H."/>
            <person name="Overmann J."/>
            <person name="Amann R."/>
            <person name="Jetten M.S.M."/>
            <person name="Mascher T."/>
            <person name="Medema M.H."/>
            <person name="Devos D.P."/>
            <person name="Kaster A.-K."/>
            <person name="Ovreas L."/>
            <person name="Rohde M."/>
            <person name="Galperin M.Y."/>
            <person name="Jogler C."/>
        </authorList>
    </citation>
    <scope>NUCLEOTIDE SEQUENCE [LARGE SCALE GENOMIC DNA]</scope>
    <source>
        <strain evidence="9 10">Pla144</strain>
    </source>
</reference>
<feature type="transmembrane region" description="Helical" evidence="7">
    <location>
        <begin position="402"/>
        <end position="424"/>
    </location>
</feature>
<dbReference type="GO" id="GO:0022857">
    <property type="term" value="F:transmembrane transporter activity"/>
    <property type="evidence" value="ECO:0007669"/>
    <property type="project" value="InterPro"/>
</dbReference>
<dbReference type="EMBL" id="SJPS01000008">
    <property type="protein sequence ID" value="TWU21914.1"/>
    <property type="molecule type" value="Genomic_DNA"/>
</dbReference>
<protein>
    <submittedName>
        <fullName evidence="9">Lysophospholipid transporter LplT</fullName>
    </submittedName>
</protein>
<feature type="transmembrane region" description="Helical" evidence="7">
    <location>
        <begin position="129"/>
        <end position="148"/>
    </location>
</feature>